<organism evidence="1 2">
    <name type="scientific">Pseudomonas phage POR1</name>
    <dbReference type="NCBI Taxonomy" id="1718594"/>
    <lineage>
        <taxon>Viruses</taxon>
        <taxon>Duplodnaviria</taxon>
        <taxon>Heunggongvirae</taxon>
        <taxon>Uroviricota</taxon>
        <taxon>Caudoviricetes</taxon>
        <taxon>Porunavirus</taxon>
        <taxon>Porunavirus POR1</taxon>
    </lineage>
</organism>
<dbReference type="EMBL" id="KT716399">
    <property type="protein sequence ID" value="ALH46265.1"/>
    <property type="molecule type" value="Genomic_DNA"/>
</dbReference>
<gene>
    <name evidence="1" type="ORF">POR1_60</name>
</gene>
<sequence length="78" mass="8716">MNIQAFRNAIALVVELFRSHLSSPRSIRQIQSQASCAMMMDVTYQEACDIESVLQAKGFRDGDAPADVFHAACERVLR</sequence>
<accession>A0A0N7GFD0</accession>
<name>A0A0N7GFD0_9CAUD</name>
<evidence type="ECO:0000313" key="1">
    <source>
        <dbReference type="EMBL" id="ALH46265.1"/>
    </source>
</evidence>
<protein>
    <submittedName>
        <fullName evidence="1">Uncharacterized protein</fullName>
    </submittedName>
</protein>
<dbReference type="Proteomes" id="UP000225954">
    <property type="component" value="Segment"/>
</dbReference>
<reference evidence="1 2" key="1">
    <citation type="journal article" date="2016" name="Genome Announc.">
        <title>Genome Sequences of Pseudomonas oryzihabitans Phage POR1 and Pseudomonas aeruginosa Phage PAE1.</title>
        <authorList>
            <person name="Dyson Z.A."/>
            <person name="Seviour R.J."/>
            <person name="Tucci J."/>
            <person name="Petrovski S."/>
        </authorList>
    </citation>
    <scope>NUCLEOTIDE SEQUENCE [LARGE SCALE GENOMIC DNA]</scope>
</reference>
<keyword evidence="2" id="KW-1185">Reference proteome</keyword>
<proteinExistence type="predicted"/>
<evidence type="ECO:0000313" key="2">
    <source>
        <dbReference type="Proteomes" id="UP000225954"/>
    </source>
</evidence>